<dbReference type="CDD" id="cd18084">
    <property type="entry name" value="RsmE-like"/>
    <property type="match status" value="1"/>
</dbReference>
<sequence length="241" mass="27732">MDKKKEIKIRLYTHFKISLGIKVILEKFQIHYVYYVMRAKLFDKVRLFNGKDGEWIGEITLISCNFIEITAVQLIKKQYVTRDLTLYFAPVKSVDMSNIVRQATEMGVTSICPIYTEYTVVKNVNLEKFRTWAIKASEQCERLDVPKIMPMISFIKLKELCLQGKEYIICDETGQGKSPNEVLMGKNNVAVIIGPEGGFSHYELEFAKSFCNSMSLGLRILKVDTAIICALSYVNEYYNLI</sequence>
<name>A0A0F3NLH3_9RICK</name>
<evidence type="ECO:0000256" key="10">
    <source>
        <dbReference type="ARBA" id="ARBA00025699"/>
    </source>
</evidence>
<evidence type="ECO:0000256" key="7">
    <source>
        <dbReference type="ARBA" id="ARBA00022603"/>
    </source>
</evidence>
<keyword evidence="9 12" id="KW-0949">S-adenosyl-L-methionine</keyword>
<evidence type="ECO:0000256" key="1">
    <source>
        <dbReference type="ARBA" id="ARBA00004496"/>
    </source>
</evidence>
<dbReference type="GO" id="GO:0070042">
    <property type="term" value="F:rRNA (uridine-N3-)-methyltransferase activity"/>
    <property type="evidence" value="ECO:0007669"/>
    <property type="project" value="TreeGrafter"/>
</dbReference>
<evidence type="ECO:0000256" key="6">
    <source>
        <dbReference type="ARBA" id="ARBA00022552"/>
    </source>
</evidence>
<dbReference type="Proteomes" id="UP000033562">
    <property type="component" value="Unassembled WGS sequence"/>
</dbReference>
<dbReference type="GO" id="GO:0070475">
    <property type="term" value="P:rRNA base methylation"/>
    <property type="evidence" value="ECO:0007669"/>
    <property type="project" value="TreeGrafter"/>
</dbReference>
<evidence type="ECO:0000256" key="3">
    <source>
        <dbReference type="ARBA" id="ARBA00012328"/>
    </source>
</evidence>
<evidence type="ECO:0000256" key="8">
    <source>
        <dbReference type="ARBA" id="ARBA00022679"/>
    </source>
</evidence>
<dbReference type="SUPFAM" id="SSF88697">
    <property type="entry name" value="PUA domain-like"/>
    <property type="match status" value="1"/>
</dbReference>
<evidence type="ECO:0000256" key="5">
    <source>
        <dbReference type="ARBA" id="ARBA00022490"/>
    </source>
</evidence>
<accession>A0A0F3NLH3</accession>
<comment type="similarity">
    <text evidence="2 12">Belongs to the RNA methyltransferase RsmE family.</text>
</comment>
<dbReference type="GO" id="GO:0005737">
    <property type="term" value="C:cytoplasm"/>
    <property type="evidence" value="ECO:0007669"/>
    <property type="project" value="UniProtKB-SubCell"/>
</dbReference>
<keyword evidence="16" id="KW-1185">Reference proteome</keyword>
<dbReference type="InterPro" id="IPR029026">
    <property type="entry name" value="tRNA_m1G_MTases_N"/>
</dbReference>
<dbReference type="PANTHER" id="PTHR30027">
    <property type="entry name" value="RIBOSOMAL RNA SMALL SUBUNIT METHYLTRANSFERASE E"/>
    <property type="match status" value="1"/>
</dbReference>
<dbReference type="InterPro" id="IPR015947">
    <property type="entry name" value="PUA-like_sf"/>
</dbReference>
<evidence type="ECO:0000256" key="9">
    <source>
        <dbReference type="ARBA" id="ARBA00022691"/>
    </source>
</evidence>
<evidence type="ECO:0000259" key="13">
    <source>
        <dbReference type="Pfam" id="PF04452"/>
    </source>
</evidence>
<dbReference type="InterPro" id="IPR046887">
    <property type="entry name" value="RsmE_PUA-like"/>
</dbReference>
<evidence type="ECO:0000256" key="11">
    <source>
        <dbReference type="ARBA" id="ARBA00047944"/>
    </source>
</evidence>
<dbReference type="EC" id="2.1.1.193" evidence="3 12"/>
<dbReference type="STRING" id="1359163.NLO413_0265"/>
<dbReference type="InterPro" id="IPR006700">
    <property type="entry name" value="RsmE"/>
</dbReference>
<proteinExistence type="inferred from homology"/>
<feature type="domain" description="Ribosomal RNA small subunit methyltransferase E methyltransferase" evidence="13">
    <location>
        <begin position="83"/>
        <end position="234"/>
    </location>
</feature>
<evidence type="ECO:0000256" key="12">
    <source>
        <dbReference type="PIRNR" id="PIRNR015601"/>
    </source>
</evidence>
<comment type="catalytic activity">
    <reaction evidence="11 12">
        <text>uridine(1498) in 16S rRNA + S-adenosyl-L-methionine = N(3)-methyluridine(1498) in 16S rRNA + S-adenosyl-L-homocysteine + H(+)</text>
        <dbReference type="Rhea" id="RHEA:42920"/>
        <dbReference type="Rhea" id="RHEA-COMP:10283"/>
        <dbReference type="Rhea" id="RHEA-COMP:10284"/>
        <dbReference type="ChEBI" id="CHEBI:15378"/>
        <dbReference type="ChEBI" id="CHEBI:57856"/>
        <dbReference type="ChEBI" id="CHEBI:59789"/>
        <dbReference type="ChEBI" id="CHEBI:65315"/>
        <dbReference type="ChEBI" id="CHEBI:74502"/>
        <dbReference type="EC" id="2.1.1.193"/>
    </reaction>
</comment>
<dbReference type="InterPro" id="IPR029028">
    <property type="entry name" value="Alpha/beta_knot_MTases"/>
</dbReference>
<feature type="domain" description="Ribosomal RNA small subunit methyltransferase E PUA-like" evidence="14">
    <location>
        <begin position="29"/>
        <end position="69"/>
    </location>
</feature>
<evidence type="ECO:0000313" key="15">
    <source>
        <dbReference type="EMBL" id="KJV68895.1"/>
    </source>
</evidence>
<gene>
    <name evidence="15" type="ORF">NLO413_0265</name>
</gene>
<protein>
    <recommendedName>
        <fullName evidence="4 12">Ribosomal RNA small subunit methyltransferase E</fullName>
        <ecNumber evidence="3 12">2.1.1.193</ecNumber>
    </recommendedName>
</protein>
<dbReference type="Gene3D" id="3.40.1280.10">
    <property type="match status" value="1"/>
</dbReference>
<keyword evidence="6 12" id="KW-0698">rRNA processing</keyword>
<dbReference type="AlphaFoldDB" id="A0A0F3NLH3"/>
<comment type="caution">
    <text evidence="15">The sequence shown here is derived from an EMBL/GenBank/DDBJ whole genome shotgun (WGS) entry which is preliminary data.</text>
</comment>
<dbReference type="Gene3D" id="2.40.240.20">
    <property type="entry name" value="Hypothetical PUA domain-like, domain 1"/>
    <property type="match status" value="1"/>
</dbReference>
<keyword evidence="5 12" id="KW-0963">Cytoplasm</keyword>
<dbReference type="Pfam" id="PF04452">
    <property type="entry name" value="Methyltrans_RNA"/>
    <property type="match status" value="1"/>
</dbReference>
<evidence type="ECO:0000259" key="14">
    <source>
        <dbReference type="Pfam" id="PF20260"/>
    </source>
</evidence>
<dbReference type="NCBIfam" id="TIGR00046">
    <property type="entry name" value="RsmE family RNA methyltransferase"/>
    <property type="match status" value="1"/>
</dbReference>
<keyword evidence="7 12" id="KW-0489">Methyltransferase</keyword>
<dbReference type="EMBL" id="LANX01000001">
    <property type="protein sequence ID" value="KJV68895.1"/>
    <property type="molecule type" value="Genomic_DNA"/>
</dbReference>
<dbReference type="NCBIfam" id="NF008694">
    <property type="entry name" value="PRK11713.3-2"/>
    <property type="match status" value="1"/>
</dbReference>
<dbReference type="PANTHER" id="PTHR30027:SF3">
    <property type="entry name" value="16S RRNA (URACIL(1498)-N(3))-METHYLTRANSFERASE"/>
    <property type="match status" value="1"/>
</dbReference>
<comment type="subcellular location">
    <subcellularLocation>
        <location evidence="1 12">Cytoplasm</location>
    </subcellularLocation>
</comment>
<dbReference type="SUPFAM" id="SSF75217">
    <property type="entry name" value="alpha/beta knot"/>
    <property type="match status" value="1"/>
</dbReference>
<dbReference type="Pfam" id="PF20260">
    <property type="entry name" value="PUA_4"/>
    <property type="match status" value="1"/>
</dbReference>
<organism evidence="15 16">
    <name type="scientific">Candidatus Neoehrlichia procyonis str. RAC413</name>
    <dbReference type="NCBI Taxonomy" id="1359163"/>
    <lineage>
        <taxon>Bacteria</taxon>
        <taxon>Pseudomonadati</taxon>
        <taxon>Pseudomonadota</taxon>
        <taxon>Alphaproteobacteria</taxon>
        <taxon>Rickettsiales</taxon>
        <taxon>Anaplasmataceae</taxon>
        <taxon>Candidatus Neoehrlichia</taxon>
    </lineage>
</organism>
<dbReference type="InterPro" id="IPR046886">
    <property type="entry name" value="RsmE_MTase_dom"/>
</dbReference>
<dbReference type="OrthoDB" id="9815641at2"/>
<dbReference type="PIRSF" id="PIRSF015601">
    <property type="entry name" value="MTase_slr0722"/>
    <property type="match status" value="1"/>
</dbReference>
<dbReference type="PATRIC" id="fig|1359163.3.peg.255"/>
<reference evidence="15 16" key="1">
    <citation type="submission" date="2015-02" db="EMBL/GenBank/DDBJ databases">
        <title>Genome Sequencing of Rickettsiales.</title>
        <authorList>
            <person name="Daugherty S.C."/>
            <person name="Su Q."/>
            <person name="Abolude K."/>
            <person name="Beier-Sexton M."/>
            <person name="Carlyon J.A."/>
            <person name="Carter R."/>
            <person name="Day N.P."/>
            <person name="Dumler S.J."/>
            <person name="Dyachenko V."/>
            <person name="Godinez A."/>
            <person name="Kurtti T.J."/>
            <person name="Lichay M."/>
            <person name="Mullins K.E."/>
            <person name="Ott S."/>
            <person name="Pappas-Brown V."/>
            <person name="Paris D.H."/>
            <person name="Patel P."/>
            <person name="Richards A.L."/>
            <person name="Sadzewicz L."/>
            <person name="Sears K."/>
            <person name="Seidman D."/>
            <person name="Sengamalay N."/>
            <person name="Stenos J."/>
            <person name="Tallon L.J."/>
            <person name="Vincent G."/>
            <person name="Fraser C.M."/>
            <person name="Munderloh U."/>
            <person name="Dunning-Hotopp J.C."/>
        </authorList>
    </citation>
    <scope>NUCLEOTIDE SEQUENCE [LARGE SCALE GENOMIC DNA]</scope>
    <source>
        <strain evidence="15 16">RAC413</strain>
    </source>
</reference>
<evidence type="ECO:0000256" key="4">
    <source>
        <dbReference type="ARBA" id="ARBA00013673"/>
    </source>
</evidence>
<comment type="function">
    <text evidence="10 12">Specifically methylates the N3 position of the uracil ring of uridine 1498 (m3U1498) in 16S rRNA. Acts on the fully assembled 30S ribosomal subunit.</text>
</comment>
<keyword evidence="8 12" id="KW-0808">Transferase</keyword>
<evidence type="ECO:0000256" key="2">
    <source>
        <dbReference type="ARBA" id="ARBA00005528"/>
    </source>
</evidence>
<dbReference type="RefSeq" id="WP_045808729.1">
    <property type="nucleotide sequence ID" value="NZ_LANX01000001.1"/>
</dbReference>
<evidence type="ECO:0000313" key="16">
    <source>
        <dbReference type="Proteomes" id="UP000033562"/>
    </source>
</evidence>